<reference evidence="6" key="1">
    <citation type="journal article" date="2018" name="J. Appl. Phycol.">
        <title>Intrageneric chloroplast genome comparison in the genus Euglena (Phylum: Euglenophyta) with annotated chloroplast genomes of Euglena hiemalis and Euglena clara.</title>
        <authorList>
            <person name="Ellala Hewadikaramge M."/>
            <person name="Linton E."/>
        </authorList>
    </citation>
    <scope>NUCLEOTIDE SEQUENCE</scope>
    <source>
        <strain evidence="6">SAG 25.98</strain>
    </source>
</reference>
<organism evidence="6">
    <name type="scientific">Euglena clara</name>
    <dbReference type="NCBI Taxonomy" id="215708"/>
    <lineage>
        <taxon>Eukaryota</taxon>
        <taxon>Discoba</taxon>
        <taxon>Euglenozoa</taxon>
        <taxon>Euglenida</taxon>
        <taxon>Spirocuta</taxon>
        <taxon>Euglenophyceae</taxon>
        <taxon>Euglenales</taxon>
        <taxon>Euglenaceae</taxon>
        <taxon>Euglena</taxon>
    </lineage>
</organism>
<keyword evidence="2 4" id="KW-0689">Ribosomal protein</keyword>
<evidence type="ECO:0000313" key="6">
    <source>
        <dbReference type="EMBL" id="AXA45493.1"/>
    </source>
</evidence>
<evidence type="ECO:0000256" key="1">
    <source>
        <dbReference type="ARBA" id="ARBA00005589"/>
    </source>
</evidence>
<keyword evidence="4" id="KW-0699">rRNA-binding</keyword>
<name>A0A2Z4YZ43_9EUGL</name>
<dbReference type="PRINTS" id="PR00974">
    <property type="entry name" value="RIBOSOMALS18"/>
</dbReference>
<comment type="subcellular location">
    <subcellularLocation>
        <location evidence="4">Plastid</location>
        <location evidence="4">Chloroplast</location>
    </subcellularLocation>
</comment>
<dbReference type="HAMAP" id="MF_00270">
    <property type="entry name" value="Ribosomal_bS18"/>
    <property type="match status" value="1"/>
</dbReference>
<accession>A0A2Z4YZ43</accession>
<dbReference type="GO" id="GO:0006412">
    <property type="term" value="P:translation"/>
    <property type="evidence" value="ECO:0007669"/>
    <property type="project" value="UniProtKB-UniRule"/>
</dbReference>
<evidence type="ECO:0000256" key="5">
    <source>
        <dbReference type="RuleBase" id="RU003910"/>
    </source>
</evidence>
<dbReference type="RefSeq" id="YP_009503383.1">
    <property type="nucleotide sequence ID" value="NC_038187.1"/>
</dbReference>
<evidence type="ECO:0000256" key="3">
    <source>
        <dbReference type="ARBA" id="ARBA00023274"/>
    </source>
</evidence>
<geneLocation type="chloroplast" evidence="6"/>
<keyword evidence="4" id="KW-0694">RNA-binding</keyword>
<protein>
    <recommendedName>
        <fullName evidence="4">Small ribosomal subunit protein bS18c</fullName>
    </recommendedName>
</protein>
<keyword evidence="6" id="KW-0934">Plastid</keyword>
<dbReference type="Gene3D" id="4.10.640.10">
    <property type="entry name" value="Ribosomal protein S18"/>
    <property type="match status" value="1"/>
</dbReference>
<evidence type="ECO:0000256" key="2">
    <source>
        <dbReference type="ARBA" id="ARBA00022980"/>
    </source>
</evidence>
<dbReference type="GO" id="GO:0005763">
    <property type="term" value="C:mitochondrial small ribosomal subunit"/>
    <property type="evidence" value="ECO:0007669"/>
    <property type="project" value="TreeGrafter"/>
</dbReference>
<dbReference type="PANTHER" id="PTHR13479">
    <property type="entry name" value="30S RIBOSOMAL PROTEIN S18"/>
    <property type="match status" value="1"/>
</dbReference>
<dbReference type="GO" id="GO:0003735">
    <property type="term" value="F:structural constituent of ribosome"/>
    <property type="evidence" value="ECO:0007669"/>
    <property type="project" value="InterPro"/>
</dbReference>
<dbReference type="EMBL" id="MF630936">
    <property type="protein sequence ID" value="AXA45493.1"/>
    <property type="molecule type" value="Genomic_DNA"/>
</dbReference>
<dbReference type="GeneID" id="37542334"/>
<dbReference type="PANTHER" id="PTHR13479:SF40">
    <property type="entry name" value="SMALL RIBOSOMAL SUBUNIT PROTEIN BS18M"/>
    <property type="match status" value="1"/>
</dbReference>
<proteinExistence type="inferred from homology"/>
<gene>
    <name evidence="4 6" type="primary">rps18</name>
</gene>
<dbReference type="NCBIfam" id="TIGR00165">
    <property type="entry name" value="S18"/>
    <property type="match status" value="1"/>
</dbReference>
<dbReference type="SUPFAM" id="SSF46911">
    <property type="entry name" value="Ribosomal protein S18"/>
    <property type="match status" value="1"/>
</dbReference>
<comment type="subunit">
    <text evidence="4">Part of the 30S ribosomal subunit.</text>
</comment>
<dbReference type="Pfam" id="PF01084">
    <property type="entry name" value="Ribosomal_S18"/>
    <property type="match status" value="1"/>
</dbReference>
<dbReference type="InterPro" id="IPR001648">
    <property type="entry name" value="Ribosomal_bS18"/>
</dbReference>
<comment type="similarity">
    <text evidence="1 4 5">Belongs to the bacterial ribosomal protein bS18 family.</text>
</comment>
<evidence type="ECO:0000256" key="4">
    <source>
        <dbReference type="HAMAP-Rule" id="MF_00270"/>
    </source>
</evidence>
<dbReference type="GO" id="GO:0070181">
    <property type="term" value="F:small ribosomal subunit rRNA binding"/>
    <property type="evidence" value="ECO:0007669"/>
    <property type="project" value="TreeGrafter"/>
</dbReference>
<keyword evidence="6" id="KW-0150">Chloroplast</keyword>
<dbReference type="AlphaFoldDB" id="A0A2Z4YZ43"/>
<sequence>MIKTFIIFSQIKYSEIIDYKNIYLLRKFITIQGKIIPRRLTKLTAKQYRFIVKSIKKSRIIGLLPFINKDNY</sequence>
<keyword evidence="3 4" id="KW-0687">Ribonucleoprotein</keyword>
<dbReference type="InterPro" id="IPR036870">
    <property type="entry name" value="Ribosomal_bS18_sf"/>
</dbReference>
<dbReference type="GO" id="GO:0009507">
    <property type="term" value="C:chloroplast"/>
    <property type="evidence" value="ECO:0007669"/>
    <property type="project" value="UniProtKB-SubCell"/>
</dbReference>